<reference evidence="2" key="2">
    <citation type="submission" date="2020-09" db="EMBL/GenBank/DDBJ databases">
        <authorList>
            <person name="Sun Q."/>
            <person name="Ohkuma M."/>
        </authorList>
    </citation>
    <scope>NUCLEOTIDE SEQUENCE</scope>
    <source>
        <strain evidence="2">JCM 4637</strain>
    </source>
</reference>
<dbReference type="Pfam" id="PF04149">
    <property type="entry name" value="DUF397"/>
    <property type="match status" value="1"/>
</dbReference>
<sequence length="80" mass="8147">MSSSAIGNGITASMIEGVQWAKAQQSNGQGNCVEVAALDGGGMAVRNSRFPDGPALVFTPAEAEAFLAGAREGQFDFIIG</sequence>
<protein>
    <submittedName>
        <fullName evidence="2">Transcriptional regulator</fullName>
    </submittedName>
</protein>
<dbReference type="RefSeq" id="WP_189827975.1">
    <property type="nucleotide sequence ID" value="NZ_BMVC01000019.1"/>
</dbReference>
<evidence type="ECO:0000259" key="1">
    <source>
        <dbReference type="Pfam" id="PF04149"/>
    </source>
</evidence>
<dbReference type="AlphaFoldDB" id="A0A919CDV0"/>
<comment type="caution">
    <text evidence="2">The sequence shown here is derived from an EMBL/GenBank/DDBJ whole genome shotgun (WGS) entry which is preliminary data.</text>
</comment>
<dbReference type="InterPro" id="IPR007278">
    <property type="entry name" value="DUF397"/>
</dbReference>
<dbReference type="Proteomes" id="UP000638353">
    <property type="component" value="Unassembled WGS sequence"/>
</dbReference>
<organism evidence="2 3">
    <name type="scientific">Streptomyces finlayi</name>
    <dbReference type="NCBI Taxonomy" id="67296"/>
    <lineage>
        <taxon>Bacteria</taxon>
        <taxon>Bacillati</taxon>
        <taxon>Actinomycetota</taxon>
        <taxon>Actinomycetes</taxon>
        <taxon>Kitasatosporales</taxon>
        <taxon>Streptomycetaceae</taxon>
        <taxon>Streptomyces</taxon>
    </lineage>
</organism>
<evidence type="ECO:0000313" key="2">
    <source>
        <dbReference type="EMBL" id="GHD13307.1"/>
    </source>
</evidence>
<gene>
    <name evidence="2" type="ORF">GCM10010334_71280</name>
</gene>
<feature type="domain" description="DUF397" evidence="1">
    <location>
        <begin position="19"/>
        <end position="71"/>
    </location>
</feature>
<dbReference type="EMBL" id="BMVC01000019">
    <property type="protein sequence ID" value="GHD13307.1"/>
    <property type="molecule type" value="Genomic_DNA"/>
</dbReference>
<name>A0A919CDV0_9ACTN</name>
<evidence type="ECO:0000313" key="3">
    <source>
        <dbReference type="Proteomes" id="UP000638353"/>
    </source>
</evidence>
<proteinExistence type="predicted"/>
<reference evidence="2" key="1">
    <citation type="journal article" date="2014" name="Int. J. Syst. Evol. Microbiol.">
        <title>Complete genome sequence of Corynebacterium casei LMG S-19264T (=DSM 44701T), isolated from a smear-ripened cheese.</title>
        <authorList>
            <consortium name="US DOE Joint Genome Institute (JGI-PGF)"/>
            <person name="Walter F."/>
            <person name="Albersmeier A."/>
            <person name="Kalinowski J."/>
            <person name="Ruckert C."/>
        </authorList>
    </citation>
    <scope>NUCLEOTIDE SEQUENCE</scope>
    <source>
        <strain evidence="2">JCM 4637</strain>
    </source>
</reference>
<accession>A0A919CDV0</accession>